<feature type="coiled-coil region" evidence="14">
    <location>
        <begin position="262"/>
        <end position="289"/>
    </location>
</feature>
<dbReference type="SMART" id="SM00388">
    <property type="entry name" value="HisKA"/>
    <property type="match status" value="1"/>
</dbReference>
<dbReference type="EC" id="2.7.13.3" evidence="3"/>
<dbReference type="AlphaFoldDB" id="A0A7X8TTV6"/>
<evidence type="ECO:0000256" key="7">
    <source>
        <dbReference type="ARBA" id="ARBA00022741"/>
    </source>
</evidence>
<feature type="transmembrane region" description="Helical" evidence="15">
    <location>
        <begin position="183"/>
        <end position="207"/>
    </location>
</feature>
<dbReference type="SUPFAM" id="SSF55874">
    <property type="entry name" value="ATPase domain of HSP90 chaperone/DNA topoisomerase II/histidine kinase"/>
    <property type="match status" value="1"/>
</dbReference>
<dbReference type="Pfam" id="PF00512">
    <property type="entry name" value="HisKA"/>
    <property type="match status" value="1"/>
</dbReference>
<reference evidence="18 19" key="1">
    <citation type="submission" date="2020-04" db="EMBL/GenBank/DDBJ databases">
        <title>Vibrio sp. SM6, a novel species isolated from seawater.</title>
        <authorList>
            <person name="Wang X."/>
        </authorList>
    </citation>
    <scope>NUCLEOTIDE SEQUENCE [LARGE SCALE GENOMIC DNA]</scope>
    <source>
        <strain evidence="18 19">SM6</strain>
    </source>
</reference>
<accession>A0A7X8TTV6</accession>
<gene>
    <name evidence="18" type="ORF">HGP28_17830</name>
</gene>
<dbReference type="PANTHER" id="PTHR43047">
    <property type="entry name" value="TWO-COMPONENT HISTIDINE PROTEIN KINASE"/>
    <property type="match status" value="1"/>
</dbReference>
<dbReference type="InterPro" id="IPR007891">
    <property type="entry name" value="CHASE3"/>
</dbReference>
<comment type="catalytic activity">
    <reaction evidence="1">
        <text>ATP + protein L-histidine = ADP + protein N-phospho-L-histidine.</text>
        <dbReference type="EC" id="2.7.13.3"/>
    </reaction>
</comment>
<dbReference type="InterPro" id="IPR036890">
    <property type="entry name" value="HATPase_C_sf"/>
</dbReference>
<evidence type="ECO:0000256" key="10">
    <source>
        <dbReference type="ARBA" id="ARBA00022840"/>
    </source>
</evidence>
<comment type="subcellular location">
    <subcellularLocation>
        <location evidence="2">Membrane</location>
    </subcellularLocation>
</comment>
<keyword evidence="6 15" id="KW-0812">Transmembrane</keyword>
<dbReference type="FunFam" id="1.10.287.130:FF:000004">
    <property type="entry name" value="Ethylene receptor 1"/>
    <property type="match status" value="1"/>
</dbReference>
<dbReference type="InterPro" id="IPR004358">
    <property type="entry name" value="Sig_transdc_His_kin-like_C"/>
</dbReference>
<evidence type="ECO:0000256" key="2">
    <source>
        <dbReference type="ARBA" id="ARBA00004370"/>
    </source>
</evidence>
<dbReference type="Pfam" id="PF00072">
    <property type="entry name" value="Response_reg"/>
    <property type="match status" value="1"/>
</dbReference>
<evidence type="ECO:0000256" key="8">
    <source>
        <dbReference type="ARBA" id="ARBA00022777"/>
    </source>
</evidence>
<keyword evidence="4 13" id="KW-0597">Phosphoprotein</keyword>
<feature type="domain" description="Response regulatory" evidence="17">
    <location>
        <begin position="538"/>
        <end position="654"/>
    </location>
</feature>
<evidence type="ECO:0000256" key="9">
    <source>
        <dbReference type="ARBA" id="ARBA00022801"/>
    </source>
</evidence>
<dbReference type="Gene3D" id="3.30.565.10">
    <property type="entry name" value="Histidine kinase-like ATPase, C-terminal domain"/>
    <property type="match status" value="1"/>
</dbReference>
<dbReference type="Gene3D" id="3.40.50.2300">
    <property type="match status" value="1"/>
</dbReference>
<dbReference type="EMBL" id="JABAIK010000027">
    <property type="protein sequence ID" value="NLS14721.1"/>
    <property type="molecule type" value="Genomic_DNA"/>
</dbReference>
<dbReference type="PANTHER" id="PTHR43047:SF78">
    <property type="entry name" value="SENSORY_REGULATORY PROTEIN RPFC"/>
    <property type="match status" value="1"/>
</dbReference>
<evidence type="ECO:0000256" key="13">
    <source>
        <dbReference type="PROSITE-ProRule" id="PRU00169"/>
    </source>
</evidence>
<dbReference type="SUPFAM" id="SSF47384">
    <property type="entry name" value="Homodimeric domain of signal transducing histidine kinase"/>
    <property type="match status" value="1"/>
</dbReference>
<dbReference type="SUPFAM" id="SSF52172">
    <property type="entry name" value="CheY-like"/>
    <property type="match status" value="1"/>
</dbReference>
<proteinExistence type="predicted"/>
<dbReference type="CDD" id="cd00082">
    <property type="entry name" value="HisKA"/>
    <property type="match status" value="1"/>
</dbReference>
<dbReference type="SMART" id="SM00387">
    <property type="entry name" value="HATPase_c"/>
    <property type="match status" value="1"/>
</dbReference>
<dbReference type="InterPro" id="IPR011006">
    <property type="entry name" value="CheY-like_superfamily"/>
</dbReference>
<dbReference type="InterPro" id="IPR036097">
    <property type="entry name" value="HisK_dim/P_sf"/>
</dbReference>
<dbReference type="PRINTS" id="PR00344">
    <property type="entry name" value="BCTRLSENSOR"/>
</dbReference>
<dbReference type="CDD" id="cd16922">
    <property type="entry name" value="HATPase_EvgS-ArcB-TorS-like"/>
    <property type="match status" value="1"/>
</dbReference>
<sequence>MNNLHSSSLQKKLIINCLIPVFLMLGVYVSVLNHIKSVIHDDHWVNHTHQAISKAHELKYMILKIEPYMNSQLILNDKGIKDEFINATQNWNAKLNALTNLVDDNPSQVQLLLSIDDIYTYWVSTVLSSSSIQNNRTSSNFISKHNENQNKIKKINSELDRFIFEEEKLIKNRIVSAKNSKHSLYLVVGIGTTLAILVSVISTILFYRNINTRLRFLIYEIKSIISKQTKNALDNSPLMNNKKQRDEIQILTDHFIQMSIHLADKEQQEQEHKKNLEQARDNAEKANKAKGNFLSIMSHEIRTPMNGVLGLAKIIQNQTKENSTKGYAQTIIESGQHLVTILNDILDIAKVEENKLTLENTPFSVTQIINPVHSTLAPLAEEKNIDFFIENRVEDNTQFVGDASRIRQVIMNLAGNAVKFTHEGHIMISVTHNKPDGLLKFSVKDTGIGIKETSKAQIFRPFEQADTSTTREYGGTGLGLSIVEKLTEAMKGSIAVESQFGKGTEFILELPITSYQSHPQQTATALFDQPPTTPQPLQVLIAEDNAVNAFVAKCYCENLHCDVDIVTNGVEVLAKLNSGKHYDIILMDNHMPEMDGIEATHHVRRLLGEQILIFAYTADVFQDVHDKFNAAGADYILAKPLDESTLRNAIEQFKSRIYAAPTELIS</sequence>
<dbReference type="GO" id="GO:0005524">
    <property type="term" value="F:ATP binding"/>
    <property type="evidence" value="ECO:0007669"/>
    <property type="project" value="UniProtKB-KW"/>
</dbReference>
<keyword evidence="12 15" id="KW-0472">Membrane</keyword>
<evidence type="ECO:0000256" key="1">
    <source>
        <dbReference type="ARBA" id="ARBA00000085"/>
    </source>
</evidence>
<keyword evidence="10" id="KW-0067">ATP-binding</keyword>
<keyword evidence="7" id="KW-0547">Nucleotide-binding</keyword>
<dbReference type="GO" id="GO:0016020">
    <property type="term" value="C:membrane"/>
    <property type="evidence" value="ECO:0007669"/>
    <property type="project" value="UniProtKB-SubCell"/>
</dbReference>
<feature type="domain" description="Histidine kinase" evidence="16">
    <location>
        <begin position="296"/>
        <end position="514"/>
    </location>
</feature>
<dbReference type="PROSITE" id="PS50110">
    <property type="entry name" value="RESPONSE_REGULATORY"/>
    <property type="match status" value="1"/>
</dbReference>
<dbReference type="InterPro" id="IPR003594">
    <property type="entry name" value="HATPase_dom"/>
</dbReference>
<comment type="caution">
    <text evidence="18">The sequence shown here is derived from an EMBL/GenBank/DDBJ whole genome shotgun (WGS) entry which is preliminary data.</text>
</comment>
<dbReference type="RefSeq" id="WP_168837811.1">
    <property type="nucleotide sequence ID" value="NZ_JABAIK010000027.1"/>
</dbReference>
<dbReference type="GO" id="GO:0016787">
    <property type="term" value="F:hydrolase activity"/>
    <property type="evidence" value="ECO:0007669"/>
    <property type="project" value="UniProtKB-KW"/>
</dbReference>
<evidence type="ECO:0000256" key="15">
    <source>
        <dbReference type="SAM" id="Phobius"/>
    </source>
</evidence>
<evidence type="ECO:0000256" key="12">
    <source>
        <dbReference type="ARBA" id="ARBA00023136"/>
    </source>
</evidence>
<evidence type="ECO:0000313" key="19">
    <source>
        <dbReference type="Proteomes" id="UP000535589"/>
    </source>
</evidence>
<organism evidence="18 19">
    <name type="scientific">Vibrio agarilyticus</name>
    <dbReference type="NCBI Taxonomy" id="2726741"/>
    <lineage>
        <taxon>Bacteria</taxon>
        <taxon>Pseudomonadati</taxon>
        <taxon>Pseudomonadota</taxon>
        <taxon>Gammaproteobacteria</taxon>
        <taxon>Vibrionales</taxon>
        <taxon>Vibrionaceae</taxon>
        <taxon>Vibrio</taxon>
    </lineage>
</organism>
<dbReference type="Gene3D" id="1.10.287.130">
    <property type="match status" value="1"/>
</dbReference>
<evidence type="ECO:0000256" key="4">
    <source>
        <dbReference type="ARBA" id="ARBA00022553"/>
    </source>
</evidence>
<dbReference type="SMART" id="SM00448">
    <property type="entry name" value="REC"/>
    <property type="match status" value="1"/>
</dbReference>
<feature type="modified residue" description="4-aspartylphosphate" evidence="13">
    <location>
        <position position="588"/>
    </location>
</feature>
<dbReference type="Pfam" id="PF05227">
    <property type="entry name" value="CHASE3"/>
    <property type="match status" value="1"/>
</dbReference>
<keyword evidence="14" id="KW-0175">Coiled coil</keyword>
<evidence type="ECO:0000259" key="17">
    <source>
        <dbReference type="PROSITE" id="PS50110"/>
    </source>
</evidence>
<evidence type="ECO:0000256" key="11">
    <source>
        <dbReference type="ARBA" id="ARBA00022989"/>
    </source>
</evidence>
<dbReference type="FunFam" id="3.30.565.10:FF:000078">
    <property type="entry name" value="Two-component sensor histidine kinase"/>
    <property type="match status" value="1"/>
</dbReference>
<evidence type="ECO:0000256" key="6">
    <source>
        <dbReference type="ARBA" id="ARBA00022692"/>
    </source>
</evidence>
<keyword evidence="11 15" id="KW-1133">Transmembrane helix</keyword>
<dbReference type="CDD" id="cd17546">
    <property type="entry name" value="REC_hyHK_CKI1_RcsC-like"/>
    <property type="match status" value="1"/>
</dbReference>
<evidence type="ECO:0000313" key="18">
    <source>
        <dbReference type="EMBL" id="NLS14721.1"/>
    </source>
</evidence>
<keyword evidence="8" id="KW-0418">Kinase</keyword>
<dbReference type="InterPro" id="IPR001789">
    <property type="entry name" value="Sig_transdc_resp-reg_receiver"/>
</dbReference>
<keyword evidence="9" id="KW-0378">Hydrolase</keyword>
<name>A0A7X8TTV6_9VIBR</name>
<protein>
    <recommendedName>
        <fullName evidence="3">histidine kinase</fullName>
        <ecNumber evidence="3">2.7.13.3</ecNumber>
    </recommendedName>
</protein>
<evidence type="ECO:0000256" key="3">
    <source>
        <dbReference type="ARBA" id="ARBA00012438"/>
    </source>
</evidence>
<evidence type="ECO:0000256" key="14">
    <source>
        <dbReference type="SAM" id="Coils"/>
    </source>
</evidence>
<evidence type="ECO:0000256" key="5">
    <source>
        <dbReference type="ARBA" id="ARBA00022679"/>
    </source>
</evidence>
<dbReference type="PROSITE" id="PS50109">
    <property type="entry name" value="HIS_KIN"/>
    <property type="match status" value="1"/>
</dbReference>
<dbReference type="GO" id="GO:0000155">
    <property type="term" value="F:phosphorelay sensor kinase activity"/>
    <property type="evidence" value="ECO:0007669"/>
    <property type="project" value="InterPro"/>
</dbReference>
<dbReference type="Proteomes" id="UP000535589">
    <property type="component" value="Unassembled WGS sequence"/>
</dbReference>
<dbReference type="Pfam" id="PF02518">
    <property type="entry name" value="HATPase_c"/>
    <property type="match status" value="1"/>
</dbReference>
<dbReference type="InterPro" id="IPR003661">
    <property type="entry name" value="HisK_dim/P_dom"/>
</dbReference>
<dbReference type="InterPro" id="IPR005467">
    <property type="entry name" value="His_kinase_dom"/>
</dbReference>
<keyword evidence="5" id="KW-0808">Transferase</keyword>
<keyword evidence="19" id="KW-1185">Reference proteome</keyword>
<feature type="transmembrane region" description="Helical" evidence="15">
    <location>
        <begin position="13"/>
        <end position="31"/>
    </location>
</feature>
<evidence type="ECO:0000259" key="16">
    <source>
        <dbReference type="PROSITE" id="PS50109"/>
    </source>
</evidence>